<name>A0AAW7XEA4_9GAMM</name>
<dbReference type="EMBL" id="JAUOPG010000002">
    <property type="protein sequence ID" value="MDO6452511.1"/>
    <property type="molecule type" value="Genomic_DNA"/>
</dbReference>
<organism evidence="1 2">
    <name type="scientific">Neptunomonas phycophila</name>
    <dbReference type="NCBI Taxonomy" id="1572645"/>
    <lineage>
        <taxon>Bacteria</taxon>
        <taxon>Pseudomonadati</taxon>
        <taxon>Pseudomonadota</taxon>
        <taxon>Gammaproteobacteria</taxon>
        <taxon>Oceanospirillales</taxon>
        <taxon>Oceanospirillaceae</taxon>
        <taxon>Neptunomonas</taxon>
    </lineage>
</organism>
<dbReference type="Proteomes" id="UP001169862">
    <property type="component" value="Unassembled WGS sequence"/>
</dbReference>
<evidence type="ECO:0000313" key="2">
    <source>
        <dbReference type="Proteomes" id="UP001169862"/>
    </source>
</evidence>
<comment type="caution">
    <text evidence="1">The sequence shown here is derived from an EMBL/GenBank/DDBJ whole genome shotgun (WGS) entry which is preliminary data.</text>
</comment>
<reference evidence="1" key="1">
    <citation type="submission" date="2023-07" db="EMBL/GenBank/DDBJ databases">
        <title>Genome content predicts the carbon catabolic preferences of heterotrophic bacteria.</title>
        <authorList>
            <person name="Gralka M."/>
        </authorList>
    </citation>
    <scope>NUCLEOTIDE SEQUENCE</scope>
    <source>
        <strain evidence="1">I2M16</strain>
    </source>
</reference>
<proteinExistence type="predicted"/>
<accession>A0AAW7XEA4</accession>
<evidence type="ECO:0000313" key="1">
    <source>
        <dbReference type="EMBL" id="MDO6452511.1"/>
    </source>
</evidence>
<gene>
    <name evidence="1" type="ORF">Q4490_02935</name>
</gene>
<dbReference type="AlphaFoldDB" id="A0AAW7XEA4"/>
<dbReference type="RefSeq" id="WP_303548547.1">
    <property type="nucleotide sequence ID" value="NZ_JAUOPG010000002.1"/>
</dbReference>
<protein>
    <submittedName>
        <fullName evidence="1">Uncharacterized protein</fullName>
    </submittedName>
</protein>
<sequence length="176" mass="19401">MAIHDVVRQEMFKILSEGDYKIKVGEHRIEFADETAQSLFQDAAEFFQTANLSKANFIQQGNRVVILPWAGDKVVNTIVAVLISKGFAAGAFAGIIEIEKADAQDVIDALKSFQTDSTISTDELAGSIPEKAIDKFDEYLPENLLITGYAARAFDIESAKIRINALLQGLRGKNYE</sequence>